<reference evidence="15" key="1">
    <citation type="journal article" date="2020" name="bioRxiv">
        <title>Hybrid origin of Populus tomentosa Carr. identified through genome sequencing and phylogenomic analysis.</title>
        <authorList>
            <person name="An X."/>
            <person name="Gao K."/>
            <person name="Chen Z."/>
            <person name="Li J."/>
            <person name="Yang X."/>
            <person name="Yang X."/>
            <person name="Zhou J."/>
            <person name="Guo T."/>
            <person name="Zhao T."/>
            <person name="Huang S."/>
            <person name="Miao D."/>
            <person name="Khan W.U."/>
            <person name="Rao P."/>
            <person name="Ye M."/>
            <person name="Lei B."/>
            <person name="Liao W."/>
            <person name="Wang J."/>
            <person name="Ji L."/>
            <person name="Li Y."/>
            <person name="Guo B."/>
            <person name="Mustafa N.S."/>
            <person name="Li S."/>
            <person name="Yun Q."/>
            <person name="Keller S.R."/>
            <person name="Mao J."/>
            <person name="Zhang R."/>
            <person name="Strauss S.H."/>
        </authorList>
    </citation>
    <scope>NUCLEOTIDE SEQUENCE</scope>
    <source>
        <strain evidence="15">GM15</strain>
        <tissue evidence="15">Leaf</tissue>
    </source>
</reference>
<comment type="similarity">
    <text evidence="3">Belongs to the folylpolyglutamate synthase family.</text>
</comment>
<dbReference type="PANTHER" id="PTHR11136">
    <property type="entry name" value="FOLYLPOLYGLUTAMATE SYNTHASE-RELATED"/>
    <property type="match status" value="1"/>
</dbReference>
<comment type="cofactor">
    <cofactor evidence="1">
        <name>a monovalent cation</name>
        <dbReference type="ChEBI" id="CHEBI:60242"/>
    </cofactor>
</comment>
<evidence type="ECO:0000256" key="8">
    <source>
        <dbReference type="ARBA" id="ARBA00022723"/>
    </source>
</evidence>
<gene>
    <name evidence="15" type="ORF">POTOM_024762</name>
</gene>
<dbReference type="Proteomes" id="UP000886885">
    <property type="component" value="Chromosome 6D"/>
</dbReference>
<dbReference type="GO" id="GO:0046872">
    <property type="term" value="F:metal ion binding"/>
    <property type="evidence" value="ECO:0007669"/>
    <property type="project" value="UniProtKB-KW"/>
</dbReference>
<dbReference type="EMBL" id="JAAWWB010000012">
    <property type="protein sequence ID" value="KAG6769146.1"/>
    <property type="molecule type" value="Genomic_DNA"/>
</dbReference>
<evidence type="ECO:0000256" key="12">
    <source>
        <dbReference type="ARBA" id="ARBA00030592"/>
    </source>
</evidence>
<dbReference type="GO" id="GO:0005524">
    <property type="term" value="F:ATP binding"/>
    <property type="evidence" value="ECO:0007669"/>
    <property type="project" value="UniProtKB-KW"/>
</dbReference>
<evidence type="ECO:0000256" key="6">
    <source>
        <dbReference type="ARBA" id="ARBA00022563"/>
    </source>
</evidence>
<evidence type="ECO:0000256" key="7">
    <source>
        <dbReference type="ARBA" id="ARBA00022598"/>
    </source>
</evidence>
<dbReference type="InterPro" id="IPR001645">
    <property type="entry name" value="Folylpolyglutamate_synth"/>
</dbReference>
<sequence>MLEHMPPETASGIADRYFLADCSCLMLVLLFPFANVGFKEQEIGRSYSKMLVLQTISHTDNKEANLPEAFLRGLSKAHIAGRAQIVPDLSSTSSSCISSEVAETSGDLIFYLDGAHSPESMEVCAEWFSSAVKENNLSPSLVSFSSHDIESINKVPGNVYMQHEKFNIQEINKISKKILLFNCMDVRDPQILLPRLVSTCASSGTFFSKAIFVPSISTYDKVTSGTSVFPSDISSKDLSWQFSLQRLWEKIVHGIDTDSLLEKSTKMDGAETLPRSPFLYEDASNCSPTDGYLACSAVIPSLPLTITWLRHCVRENPSLRLQGEDKDLYQLIDSSQNSQFHQFEKRLPLLFGGMRKLLYSANDSKLDSEASTDKIIRAVQGLYWAITLSKTCGNPSIELKIKVHVSMMPLAKLIVF</sequence>
<protein>
    <recommendedName>
        <fullName evidence="5">Folylpolyglutamate synthase</fullName>
        <ecNumber evidence="4">6.3.2.17</ecNumber>
    </recommendedName>
    <alternativeName>
        <fullName evidence="13">Folylpoly-gamma-glutamate synthetase</fullName>
    </alternativeName>
    <alternativeName>
        <fullName evidence="12">Tetrahydrofolylpolyglutamate synthase</fullName>
    </alternativeName>
</protein>
<dbReference type="FunFam" id="3.90.190.20:FF:000011">
    <property type="entry name" value="Folylpolyglutamate synthase"/>
    <property type="match status" value="1"/>
</dbReference>
<dbReference type="AlphaFoldDB" id="A0A8X8CN36"/>
<evidence type="ECO:0000256" key="10">
    <source>
        <dbReference type="ARBA" id="ARBA00022840"/>
    </source>
</evidence>
<keyword evidence="7" id="KW-0436">Ligase</keyword>
<keyword evidence="9" id="KW-0547">Nucleotide-binding</keyword>
<dbReference type="EC" id="6.3.2.17" evidence="4"/>
<evidence type="ECO:0000313" key="15">
    <source>
        <dbReference type="EMBL" id="KAG6769146.1"/>
    </source>
</evidence>
<dbReference type="GO" id="GO:0006730">
    <property type="term" value="P:one-carbon metabolic process"/>
    <property type="evidence" value="ECO:0007669"/>
    <property type="project" value="UniProtKB-KW"/>
</dbReference>
<keyword evidence="10" id="KW-0067">ATP-binding</keyword>
<keyword evidence="8" id="KW-0479">Metal-binding</keyword>
<comment type="pathway">
    <text evidence="2">Cofactor biosynthesis; tetrahydrofolylpolyglutamate biosynthesis.</text>
</comment>
<evidence type="ECO:0000256" key="2">
    <source>
        <dbReference type="ARBA" id="ARBA00005150"/>
    </source>
</evidence>
<proteinExistence type="inferred from homology"/>
<organism evidence="15 16">
    <name type="scientific">Populus tomentosa</name>
    <name type="common">Chinese white poplar</name>
    <dbReference type="NCBI Taxonomy" id="118781"/>
    <lineage>
        <taxon>Eukaryota</taxon>
        <taxon>Viridiplantae</taxon>
        <taxon>Streptophyta</taxon>
        <taxon>Embryophyta</taxon>
        <taxon>Tracheophyta</taxon>
        <taxon>Spermatophyta</taxon>
        <taxon>Magnoliopsida</taxon>
        <taxon>eudicotyledons</taxon>
        <taxon>Gunneridae</taxon>
        <taxon>Pentapetalae</taxon>
        <taxon>rosids</taxon>
        <taxon>fabids</taxon>
        <taxon>Malpighiales</taxon>
        <taxon>Salicaceae</taxon>
        <taxon>Saliceae</taxon>
        <taxon>Populus</taxon>
    </lineage>
</organism>
<dbReference type="OrthoDB" id="1738181at2759"/>
<keyword evidence="6" id="KW-0554">One-carbon metabolism</keyword>
<comment type="catalytic activity">
    <reaction evidence="14">
        <text>(6S)-5,6,7,8-tetrahydrofolyl-(gamma-L-Glu)(n) + L-glutamate + ATP = (6S)-5,6,7,8-tetrahydrofolyl-(gamma-L-Glu)(n+1) + ADP + phosphate + H(+)</text>
        <dbReference type="Rhea" id="RHEA:10580"/>
        <dbReference type="Rhea" id="RHEA-COMP:14738"/>
        <dbReference type="Rhea" id="RHEA-COMP:14740"/>
        <dbReference type="ChEBI" id="CHEBI:15378"/>
        <dbReference type="ChEBI" id="CHEBI:29985"/>
        <dbReference type="ChEBI" id="CHEBI:30616"/>
        <dbReference type="ChEBI" id="CHEBI:43474"/>
        <dbReference type="ChEBI" id="CHEBI:141005"/>
        <dbReference type="ChEBI" id="CHEBI:456216"/>
        <dbReference type="EC" id="6.3.2.17"/>
    </reaction>
</comment>
<accession>A0A8X8CN36</accession>
<dbReference type="GO" id="GO:0005739">
    <property type="term" value="C:mitochondrion"/>
    <property type="evidence" value="ECO:0007669"/>
    <property type="project" value="TreeGrafter"/>
</dbReference>
<evidence type="ECO:0000256" key="14">
    <source>
        <dbReference type="ARBA" id="ARBA00047493"/>
    </source>
</evidence>
<evidence type="ECO:0000256" key="9">
    <source>
        <dbReference type="ARBA" id="ARBA00022741"/>
    </source>
</evidence>
<keyword evidence="16" id="KW-1185">Reference proteome</keyword>
<evidence type="ECO:0000313" key="16">
    <source>
        <dbReference type="Proteomes" id="UP000886885"/>
    </source>
</evidence>
<comment type="caution">
    <text evidence="15">The sequence shown here is derived from an EMBL/GenBank/DDBJ whole genome shotgun (WGS) entry which is preliminary data.</text>
</comment>
<dbReference type="PANTHER" id="PTHR11136:SF5">
    <property type="entry name" value="FOLYLPOLYGLUTAMATE SYNTHASE, MITOCHONDRIAL"/>
    <property type="match status" value="1"/>
</dbReference>
<evidence type="ECO:0000256" key="5">
    <source>
        <dbReference type="ARBA" id="ARBA00018660"/>
    </source>
</evidence>
<evidence type="ECO:0000256" key="4">
    <source>
        <dbReference type="ARBA" id="ARBA00013025"/>
    </source>
</evidence>
<dbReference type="GO" id="GO:0004326">
    <property type="term" value="F:tetrahydrofolylpolyglutamate synthase activity"/>
    <property type="evidence" value="ECO:0007669"/>
    <property type="project" value="UniProtKB-EC"/>
</dbReference>
<evidence type="ECO:0000256" key="13">
    <source>
        <dbReference type="ARBA" id="ARBA00030876"/>
    </source>
</evidence>
<evidence type="ECO:0000256" key="3">
    <source>
        <dbReference type="ARBA" id="ARBA00008276"/>
    </source>
</evidence>
<evidence type="ECO:0000256" key="1">
    <source>
        <dbReference type="ARBA" id="ARBA00001944"/>
    </source>
</evidence>
<evidence type="ECO:0000256" key="11">
    <source>
        <dbReference type="ARBA" id="ARBA00022842"/>
    </source>
</evidence>
<dbReference type="GO" id="GO:0005829">
    <property type="term" value="C:cytosol"/>
    <property type="evidence" value="ECO:0007669"/>
    <property type="project" value="TreeGrafter"/>
</dbReference>
<name>A0A8X8CN36_POPTO</name>
<keyword evidence="11" id="KW-0460">Magnesium</keyword>